<proteinExistence type="predicted"/>
<sequence>MSSSVAFLCSKHSFDFNISSTKIFLSLFSLRRSLSDFILVGIHSFPEILHDGNAPFFNFFLHFNFKSSAWRFLSKSSGEKCRSQTRAFLILTLSDLLHIETHSRWSFKPCFGKQK</sequence>
<reference evidence="1" key="1">
    <citation type="submission" date="2014-05" db="EMBL/GenBank/DDBJ databases">
        <authorList>
            <person name="Chronopoulou M."/>
        </authorList>
    </citation>
    <scope>NUCLEOTIDE SEQUENCE</scope>
    <source>
        <tissue evidence="1">Whole organism</tissue>
    </source>
</reference>
<accession>A0A0K2T240</accession>
<name>A0A0K2T240_LEPSM</name>
<dbReference type="EMBL" id="HACA01002311">
    <property type="protein sequence ID" value="CDW19672.1"/>
    <property type="molecule type" value="Transcribed_RNA"/>
</dbReference>
<evidence type="ECO:0000313" key="1">
    <source>
        <dbReference type="EMBL" id="CDW19672.1"/>
    </source>
</evidence>
<dbReference type="AlphaFoldDB" id="A0A0K2T240"/>
<protein>
    <submittedName>
        <fullName evidence="1">Uncharacterized protein</fullName>
    </submittedName>
</protein>
<organism evidence="1">
    <name type="scientific">Lepeophtheirus salmonis</name>
    <name type="common">Salmon louse</name>
    <name type="synonym">Caligus salmonis</name>
    <dbReference type="NCBI Taxonomy" id="72036"/>
    <lineage>
        <taxon>Eukaryota</taxon>
        <taxon>Metazoa</taxon>
        <taxon>Ecdysozoa</taxon>
        <taxon>Arthropoda</taxon>
        <taxon>Crustacea</taxon>
        <taxon>Multicrustacea</taxon>
        <taxon>Hexanauplia</taxon>
        <taxon>Copepoda</taxon>
        <taxon>Siphonostomatoida</taxon>
        <taxon>Caligidae</taxon>
        <taxon>Lepeophtheirus</taxon>
    </lineage>
</organism>